<dbReference type="EMBL" id="KI632147">
    <property type="protein sequence ID" value="EYU24093.1"/>
    <property type="molecule type" value="Genomic_DNA"/>
</dbReference>
<protein>
    <recommendedName>
        <fullName evidence="4">DUF4408 domain-containing protein</fullName>
    </recommendedName>
</protein>
<accession>A0A022QA08</accession>
<proteinExistence type="predicted"/>
<evidence type="ECO:0000256" key="1">
    <source>
        <dbReference type="SAM" id="Phobius"/>
    </source>
</evidence>
<evidence type="ECO:0000313" key="3">
    <source>
        <dbReference type="Proteomes" id="UP000030748"/>
    </source>
</evidence>
<sequence length="227" mass="25878">MEIEAFDSYDDNTNTMSRFQCLLRIMKNLLRIFGILILLLLLFKITVVVRQLISVVIISPLFIFLMGNVIVFVLILKSPPHTLFGNSQFMEIDHLGFFISQLDFIMAATATNVDINLTTGHAENSLQDEEQVHVVFQDKHTVFEDTTTNVINPYRWSSTPSEINPCSQQRVAADDGIVGSKLSSEMVDDEMTNEEFQRAVEDFIANQIKFHQQEKHAVLTVHGRRVT</sequence>
<keyword evidence="1" id="KW-0472">Membrane</keyword>
<keyword evidence="1" id="KW-1133">Transmembrane helix</keyword>
<dbReference type="PhylomeDB" id="A0A022QA08"/>
<dbReference type="PANTHER" id="PTHR33640">
    <property type="entry name" value="TRANSMEMBRANE PROTEIN"/>
    <property type="match status" value="1"/>
</dbReference>
<dbReference type="AlphaFoldDB" id="A0A022QA08"/>
<dbReference type="PANTHER" id="PTHR33640:SF3">
    <property type="entry name" value="DUF4408 DOMAIN-CONTAINING PROTEIN"/>
    <property type="match status" value="1"/>
</dbReference>
<feature type="transmembrane region" description="Helical" evidence="1">
    <location>
        <begin position="53"/>
        <end position="76"/>
    </location>
</feature>
<organism evidence="2 3">
    <name type="scientific">Erythranthe guttata</name>
    <name type="common">Yellow monkey flower</name>
    <name type="synonym">Mimulus guttatus</name>
    <dbReference type="NCBI Taxonomy" id="4155"/>
    <lineage>
        <taxon>Eukaryota</taxon>
        <taxon>Viridiplantae</taxon>
        <taxon>Streptophyta</taxon>
        <taxon>Embryophyta</taxon>
        <taxon>Tracheophyta</taxon>
        <taxon>Spermatophyta</taxon>
        <taxon>Magnoliopsida</taxon>
        <taxon>eudicotyledons</taxon>
        <taxon>Gunneridae</taxon>
        <taxon>Pentapetalae</taxon>
        <taxon>asterids</taxon>
        <taxon>lamiids</taxon>
        <taxon>Lamiales</taxon>
        <taxon>Phrymaceae</taxon>
        <taxon>Erythranthe</taxon>
    </lineage>
</organism>
<name>A0A022QA08_ERYGU</name>
<keyword evidence="1" id="KW-0812">Transmembrane</keyword>
<evidence type="ECO:0008006" key="4">
    <source>
        <dbReference type="Google" id="ProtNLM"/>
    </source>
</evidence>
<feature type="transmembrane region" description="Helical" evidence="1">
    <location>
        <begin position="28"/>
        <end position="47"/>
    </location>
</feature>
<reference evidence="2 3" key="1">
    <citation type="journal article" date="2013" name="Proc. Natl. Acad. Sci. U.S.A.">
        <title>Fine-scale variation in meiotic recombination in Mimulus inferred from population shotgun sequencing.</title>
        <authorList>
            <person name="Hellsten U."/>
            <person name="Wright K.M."/>
            <person name="Jenkins J."/>
            <person name="Shu S."/>
            <person name="Yuan Y."/>
            <person name="Wessler S.R."/>
            <person name="Schmutz J."/>
            <person name="Willis J.H."/>
            <person name="Rokhsar D.S."/>
        </authorList>
    </citation>
    <scope>NUCLEOTIDE SEQUENCE [LARGE SCALE GENOMIC DNA]</scope>
    <source>
        <strain evidence="3">cv. DUN x IM62</strain>
    </source>
</reference>
<evidence type="ECO:0000313" key="2">
    <source>
        <dbReference type="EMBL" id="EYU24093.1"/>
    </source>
</evidence>
<dbReference type="Proteomes" id="UP000030748">
    <property type="component" value="Unassembled WGS sequence"/>
</dbReference>
<keyword evidence="3" id="KW-1185">Reference proteome</keyword>
<gene>
    <name evidence="2" type="ORF">MIMGU_mgv11b017760mg</name>
</gene>